<protein>
    <submittedName>
        <fullName evidence="3">NAD(P)-binding protein</fullName>
    </submittedName>
</protein>
<gene>
    <name evidence="3" type="ORF">K431DRAFT_318399</name>
</gene>
<dbReference type="GO" id="GO:0004029">
    <property type="term" value="F:aldehyde dehydrogenase (NAD+) activity"/>
    <property type="evidence" value="ECO:0007669"/>
    <property type="project" value="TreeGrafter"/>
</dbReference>
<dbReference type="SUPFAM" id="SSF51735">
    <property type="entry name" value="NAD(P)-binding Rossmann-fold domains"/>
    <property type="match status" value="1"/>
</dbReference>
<evidence type="ECO:0000259" key="2">
    <source>
        <dbReference type="Pfam" id="PF13460"/>
    </source>
</evidence>
<keyword evidence="4" id="KW-1185">Reference proteome</keyword>
<dbReference type="InterPro" id="IPR051783">
    <property type="entry name" value="NAD(P)-dependent_oxidoreduct"/>
</dbReference>
<proteinExistence type="predicted"/>
<dbReference type="OrthoDB" id="2130169at2759"/>
<dbReference type="Pfam" id="PF13460">
    <property type="entry name" value="NAD_binding_10"/>
    <property type="match status" value="1"/>
</dbReference>
<accession>A0A9P4QE93</accession>
<dbReference type="PANTHER" id="PTHR48079">
    <property type="entry name" value="PROTEIN YEEZ"/>
    <property type="match status" value="1"/>
</dbReference>
<dbReference type="InterPro" id="IPR036291">
    <property type="entry name" value="NAD(P)-bd_dom_sf"/>
</dbReference>
<dbReference type="EMBL" id="MU003772">
    <property type="protein sequence ID" value="KAF2724255.1"/>
    <property type="molecule type" value="Genomic_DNA"/>
</dbReference>
<evidence type="ECO:0000259" key="1">
    <source>
        <dbReference type="Pfam" id="PF01370"/>
    </source>
</evidence>
<dbReference type="PANTHER" id="PTHR48079:SF6">
    <property type="entry name" value="NAD(P)-BINDING DOMAIN-CONTAINING PROTEIN-RELATED"/>
    <property type="match status" value="1"/>
</dbReference>
<feature type="domain" description="NAD-dependent epimerase/dehydratase" evidence="1">
    <location>
        <begin position="154"/>
        <end position="240"/>
    </location>
</feature>
<name>A0A9P4QE93_9PEZI</name>
<dbReference type="GO" id="GO:0005737">
    <property type="term" value="C:cytoplasm"/>
    <property type="evidence" value="ECO:0007669"/>
    <property type="project" value="TreeGrafter"/>
</dbReference>
<sequence length="357" mass="38826">MAPNVLITGATGFIGGSVLERLTREHPEYNYTALLRNISDEFTSTYPNVKTVKGDYDSTDIITEAASQADVVVHNGNSDHEASIRALTAGLLQHSDATGKPSYLIHLGGTGIVADFQDPEPNYHGKLNPKVWSDVDDIDAIWSLPDGALHRNVDKIIQETWTQHGDKLKTAIMCPPDIYGRGRGPGRKLSVFTPLFVQEVKETGATFYVNEGANTRSWVHVDDLTTVYLKLVEAAVTGDKNAGWGREGYYFAASQEHAHIDVASHVGKLMAAQGVIPSPEPKKLSLDEVKKMAGRPEMAIYQFAANSRTRSHRAQQLLGYRPIAPGLLEALEGDVASAEDELHLSHSGIVAGAKYKA</sequence>
<dbReference type="Gene3D" id="3.40.50.720">
    <property type="entry name" value="NAD(P)-binding Rossmann-like Domain"/>
    <property type="match status" value="1"/>
</dbReference>
<reference evidence="3" key="1">
    <citation type="journal article" date="2020" name="Stud. Mycol.">
        <title>101 Dothideomycetes genomes: a test case for predicting lifestyles and emergence of pathogens.</title>
        <authorList>
            <person name="Haridas S."/>
            <person name="Albert R."/>
            <person name="Binder M."/>
            <person name="Bloem J."/>
            <person name="Labutti K."/>
            <person name="Salamov A."/>
            <person name="Andreopoulos B."/>
            <person name="Baker S."/>
            <person name="Barry K."/>
            <person name="Bills G."/>
            <person name="Bluhm B."/>
            <person name="Cannon C."/>
            <person name="Castanera R."/>
            <person name="Culley D."/>
            <person name="Daum C."/>
            <person name="Ezra D."/>
            <person name="Gonzalez J."/>
            <person name="Henrissat B."/>
            <person name="Kuo A."/>
            <person name="Liang C."/>
            <person name="Lipzen A."/>
            <person name="Lutzoni F."/>
            <person name="Magnuson J."/>
            <person name="Mondo S."/>
            <person name="Nolan M."/>
            <person name="Ohm R."/>
            <person name="Pangilinan J."/>
            <person name="Park H.-J."/>
            <person name="Ramirez L."/>
            <person name="Alfaro M."/>
            <person name="Sun H."/>
            <person name="Tritt A."/>
            <person name="Yoshinaga Y."/>
            <person name="Zwiers L.-H."/>
            <person name="Turgeon B."/>
            <person name="Goodwin S."/>
            <person name="Spatafora J."/>
            <person name="Crous P."/>
            <person name="Grigoriev I."/>
        </authorList>
    </citation>
    <scope>NUCLEOTIDE SEQUENCE</scope>
    <source>
        <strain evidence="3">CBS 116435</strain>
    </source>
</reference>
<dbReference type="Proteomes" id="UP000799441">
    <property type="component" value="Unassembled WGS sequence"/>
</dbReference>
<dbReference type="InterPro" id="IPR016040">
    <property type="entry name" value="NAD(P)-bd_dom"/>
</dbReference>
<dbReference type="AlphaFoldDB" id="A0A9P4QE93"/>
<feature type="domain" description="NAD(P)-binding" evidence="2">
    <location>
        <begin position="9"/>
        <end position="97"/>
    </location>
</feature>
<evidence type="ECO:0000313" key="4">
    <source>
        <dbReference type="Proteomes" id="UP000799441"/>
    </source>
</evidence>
<organism evidence="3 4">
    <name type="scientific">Polychaeton citri CBS 116435</name>
    <dbReference type="NCBI Taxonomy" id="1314669"/>
    <lineage>
        <taxon>Eukaryota</taxon>
        <taxon>Fungi</taxon>
        <taxon>Dikarya</taxon>
        <taxon>Ascomycota</taxon>
        <taxon>Pezizomycotina</taxon>
        <taxon>Dothideomycetes</taxon>
        <taxon>Dothideomycetidae</taxon>
        <taxon>Capnodiales</taxon>
        <taxon>Capnodiaceae</taxon>
        <taxon>Polychaeton</taxon>
    </lineage>
</organism>
<dbReference type="InterPro" id="IPR001509">
    <property type="entry name" value="Epimerase_deHydtase"/>
</dbReference>
<dbReference type="Pfam" id="PF01370">
    <property type="entry name" value="Epimerase"/>
    <property type="match status" value="1"/>
</dbReference>
<comment type="caution">
    <text evidence="3">The sequence shown here is derived from an EMBL/GenBank/DDBJ whole genome shotgun (WGS) entry which is preliminary data.</text>
</comment>
<evidence type="ECO:0000313" key="3">
    <source>
        <dbReference type="EMBL" id="KAF2724255.1"/>
    </source>
</evidence>